<comment type="caution">
    <text evidence="1">The sequence shown here is derived from an EMBL/GenBank/DDBJ whole genome shotgun (WGS) entry which is preliminary data.</text>
</comment>
<sequence>MDHSKSTVNLICSLLQLNLKLFQDLFRYKHAFNSFQADLNSHLTTIANIQQQYEHLDVKTDKNDESFDKEKKSSDLCETKQKISEMICEKFLQTCQDLGQPSTGQLGDDYESSIYSILGE</sequence>
<dbReference type="EMBL" id="MUJZ01000198">
    <property type="protein sequence ID" value="OTF84203.1"/>
    <property type="molecule type" value="Genomic_DNA"/>
</dbReference>
<keyword evidence="2" id="KW-1185">Reference proteome</keyword>
<protein>
    <submittedName>
        <fullName evidence="1">Uncharacterized protein</fullName>
    </submittedName>
</protein>
<dbReference type="Proteomes" id="UP000194236">
    <property type="component" value="Unassembled WGS sequence"/>
</dbReference>
<dbReference type="AlphaFoldDB" id="A0A1Y3BWP2"/>
<name>A0A1Y3BWP2_EURMA</name>
<reference evidence="1 2" key="1">
    <citation type="submission" date="2017-03" db="EMBL/GenBank/DDBJ databases">
        <title>Genome Survey of Euroglyphus maynei.</title>
        <authorList>
            <person name="Arlian L.G."/>
            <person name="Morgan M.S."/>
            <person name="Rider S.D."/>
        </authorList>
    </citation>
    <scope>NUCLEOTIDE SEQUENCE [LARGE SCALE GENOMIC DNA]</scope>
    <source>
        <strain evidence="1">Arlian Lab</strain>
        <tissue evidence="1">Whole body</tissue>
    </source>
</reference>
<organism evidence="1 2">
    <name type="scientific">Euroglyphus maynei</name>
    <name type="common">Mayne's house dust mite</name>
    <dbReference type="NCBI Taxonomy" id="6958"/>
    <lineage>
        <taxon>Eukaryota</taxon>
        <taxon>Metazoa</taxon>
        <taxon>Ecdysozoa</taxon>
        <taxon>Arthropoda</taxon>
        <taxon>Chelicerata</taxon>
        <taxon>Arachnida</taxon>
        <taxon>Acari</taxon>
        <taxon>Acariformes</taxon>
        <taxon>Sarcoptiformes</taxon>
        <taxon>Astigmata</taxon>
        <taxon>Psoroptidia</taxon>
        <taxon>Analgoidea</taxon>
        <taxon>Pyroglyphidae</taxon>
        <taxon>Pyroglyphinae</taxon>
        <taxon>Euroglyphus</taxon>
    </lineage>
</organism>
<proteinExistence type="predicted"/>
<evidence type="ECO:0000313" key="1">
    <source>
        <dbReference type="EMBL" id="OTF84203.1"/>
    </source>
</evidence>
<evidence type="ECO:0000313" key="2">
    <source>
        <dbReference type="Proteomes" id="UP000194236"/>
    </source>
</evidence>
<accession>A0A1Y3BWP2</accession>
<gene>
    <name evidence="1" type="ORF">BLA29_002359</name>
</gene>